<keyword evidence="11" id="KW-1185">Reference proteome</keyword>
<evidence type="ECO:0000256" key="5">
    <source>
        <dbReference type="ARBA" id="ARBA00023237"/>
    </source>
</evidence>
<dbReference type="PROSITE" id="PS51257">
    <property type="entry name" value="PROKAR_LIPOPROTEIN"/>
    <property type="match status" value="1"/>
</dbReference>
<evidence type="ECO:0000313" key="8">
    <source>
        <dbReference type="EMBL" id="PRZ21586.1"/>
    </source>
</evidence>
<sequence length="470" mass="52650">MKNIIQKSKSHYFVTTAIRFFSICIPLLMLSCDDFVQVAVPSTQLSSPLVFENNSTATAALGAIYAQIRDNGLLTGNPNGMQSKLGEYTDELTFYGAGGQTDASFYNNIVLPTNMDVKNWWNTTYQQLYTTNALLEGVENSKSLTAFQKERLRGEGLFIRALLHFHLTNLYGAIPYVKTTDYIANTKIGKMGTTKVYENVEVDLLESEALLDVEYISSERIRPNKATVQALLARLYLYSGRWGEAANSASAVLNNSLLYVDDGNLETVFLKGNLGNIWQLLPDTDGRNTLEAETHVFLQGPPPVSALSVDFVNSFEAGDLRKTHWIKEVTNGTDVWYHAYKYKAYNNSQGSVEYSIVFRTAELYLIRAEARAQQGELIAAQEDLNKIRNKAGLSNTSASTKEQIISAIVKERKSELFTEGHRFFDLKRNMLLDEILAPTKPGWDTNDQLLPLPETELLLNPNLKPQNNGY</sequence>
<dbReference type="RefSeq" id="WP_072944587.1">
    <property type="nucleotide sequence ID" value="NZ_FQWO01000009.1"/>
</dbReference>
<dbReference type="InterPro" id="IPR012944">
    <property type="entry name" value="SusD_RagB_dom"/>
</dbReference>
<dbReference type="Pfam" id="PF07980">
    <property type="entry name" value="SusD_RagB"/>
    <property type="match status" value="1"/>
</dbReference>
<feature type="domain" description="SusD-like N-terminal" evidence="7">
    <location>
        <begin position="101"/>
        <end position="237"/>
    </location>
</feature>
<keyword evidence="5" id="KW-0998">Cell outer membrane</keyword>
<comment type="subcellular location">
    <subcellularLocation>
        <location evidence="1">Cell outer membrane</location>
    </subcellularLocation>
</comment>
<keyword evidence="3" id="KW-0732">Signal</keyword>
<evidence type="ECO:0000256" key="4">
    <source>
        <dbReference type="ARBA" id="ARBA00023136"/>
    </source>
</evidence>
<evidence type="ECO:0000256" key="2">
    <source>
        <dbReference type="ARBA" id="ARBA00006275"/>
    </source>
</evidence>
<dbReference type="Pfam" id="PF14322">
    <property type="entry name" value="SusD-like_3"/>
    <property type="match status" value="1"/>
</dbReference>
<evidence type="ECO:0000256" key="1">
    <source>
        <dbReference type="ARBA" id="ARBA00004442"/>
    </source>
</evidence>
<reference evidence="10" key="1">
    <citation type="submission" date="2016-11" db="EMBL/GenBank/DDBJ databases">
        <authorList>
            <person name="Varghese N."/>
            <person name="Submissions S."/>
        </authorList>
    </citation>
    <scope>NUCLEOTIDE SEQUENCE [LARGE SCALE GENOMIC DNA]</scope>
    <source>
        <strain evidence="10">DSM 19729</strain>
    </source>
</reference>
<evidence type="ECO:0000259" key="6">
    <source>
        <dbReference type="Pfam" id="PF07980"/>
    </source>
</evidence>
<dbReference type="CDD" id="cd08977">
    <property type="entry name" value="SusD"/>
    <property type="match status" value="1"/>
</dbReference>
<protein>
    <submittedName>
        <fullName evidence="8">Outer membrane starch-binding protein</fullName>
    </submittedName>
    <submittedName>
        <fullName evidence="9">Starch-binding associating with outer membrane</fullName>
    </submittedName>
</protein>
<dbReference type="AlphaFoldDB" id="A0A1M5R2K2"/>
<accession>A0A1M5R2K2</accession>
<name>A0A1M5R2K2_9FLAO</name>
<evidence type="ECO:0000259" key="7">
    <source>
        <dbReference type="Pfam" id="PF14322"/>
    </source>
</evidence>
<dbReference type="EMBL" id="FQWO01000009">
    <property type="protein sequence ID" value="SHH20584.1"/>
    <property type="molecule type" value="Genomic_DNA"/>
</dbReference>
<feature type="domain" description="RagB/SusD" evidence="6">
    <location>
        <begin position="326"/>
        <end position="470"/>
    </location>
</feature>
<dbReference type="Proteomes" id="UP000237771">
    <property type="component" value="Unassembled WGS sequence"/>
</dbReference>
<dbReference type="InterPro" id="IPR033985">
    <property type="entry name" value="SusD-like_N"/>
</dbReference>
<dbReference type="GO" id="GO:0009279">
    <property type="term" value="C:cell outer membrane"/>
    <property type="evidence" value="ECO:0007669"/>
    <property type="project" value="UniProtKB-SubCell"/>
</dbReference>
<keyword evidence="4" id="KW-0472">Membrane</keyword>
<evidence type="ECO:0000313" key="9">
    <source>
        <dbReference type="EMBL" id="SHH20584.1"/>
    </source>
</evidence>
<dbReference type="OrthoDB" id="621570at2"/>
<dbReference type="STRING" id="280093.SAMN05443373_10924"/>
<reference evidence="8 11" key="3">
    <citation type="submission" date="2018-03" db="EMBL/GenBank/DDBJ databases">
        <title>Genomic Encyclopedia of Archaeal and Bacterial Type Strains, Phase II (KMG-II): from individual species to whole genera.</title>
        <authorList>
            <person name="Goeker M."/>
        </authorList>
    </citation>
    <scope>NUCLEOTIDE SEQUENCE [LARGE SCALE GENOMIC DNA]</scope>
    <source>
        <strain evidence="8 11">DSM 17797</strain>
    </source>
</reference>
<dbReference type="EMBL" id="PVUB01000008">
    <property type="protein sequence ID" value="PRZ21586.1"/>
    <property type="molecule type" value="Genomic_DNA"/>
</dbReference>
<evidence type="ECO:0000313" key="11">
    <source>
        <dbReference type="Proteomes" id="UP000237771"/>
    </source>
</evidence>
<dbReference type="InterPro" id="IPR011990">
    <property type="entry name" value="TPR-like_helical_dom_sf"/>
</dbReference>
<evidence type="ECO:0000313" key="10">
    <source>
        <dbReference type="Proteomes" id="UP000184384"/>
    </source>
</evidence>
<gene>
    <name evidence="8" type="ORF">BC624_10824</name>
    <name evidence="9" type="ORF">SAMN05443373_10924</name>
</gene>
<reference evidence="9" key="2">
    <citation type="submission" date="2016-11" db="EMBL/GenBank/DDBJ databases">
        <authorList>
            <person name="Jaros S."/>
            <person name="Januszkiewicz K."/>
            <person name="Wedrychowicz H."/>
        </authorList>
    </citation>
    <scope>NUCLEOTIDE SEQUENCE [LARGE SCALE GENOMIC DNA]</scope>
    <source>
        <strain evidence="9">DSM 19729</strain>
    </source>
</reference>
<proteinExistence type="inferred from homology"/>
<comment type="similarity">
    <text evidence="2">Belongs to the SusD family.</text>
</comment>
<evidence type="ECO:0000256" key="3">
    <source>
        <dbReference type="ARBA" id="ARBA00022729"/>
    </source>
</evidence>
<dbReference type="Proteomes" id="UP000184384">
    <property type="component" value="Unassembled WGS sequence"/>
</dbReference>
<dbReference type="SUPFAM" id="SSF48452">
    <property type="entry name" value="TPR-like"/>
    <property type="match status" value="1"/>
</dbReference>
<organism evidence="9 10">
    <name type="scientific">Flavobacterium granuli</name>
    <dbReference type="NCBI Taxonomy" id="280093"/>
    <lineage>
        <taxon>Bacteria</taxon>
        <taxon>Pseudomonadati</taxon>
        <taxon>Bacteroidota</taxon>
        <taxon>Flavobacteriia</taxon>
        <taxon>Flavobacteriales</taxon>
        <taxon>Flavobacteriaceae</taxon>
        <taxon>Flavobacterium</taxon>
    </lineage>
</organism>
<dbReference type="Gene3D" id="1.25.40.390">
    <property type="match status" value="1"/>
</dbReference>